<name>A0A0K2UHV9_LEPSM</name>
<accession>A0A0K2UHV9</accession>
<feature type="non-terminal residue" evidence="1">
    <location>
        <position position="1"/>
    </location>
</feature>
<organism evidence="1">
    <name type="scientific">Lepeophtheirus salmonis</name>
    <name type="common">Salmon louse</name>
    <name type="synonym">Caligus salmonis</name>
    <dbReference type="NCBI Taxonomy" id="72036"/>
    <lineage>
        <taxon>Eukaryota</taxon>
        <taxon>Metazoa</taxon>
        <taxon>Ecdysozoa</taxon>
        <taxon>Arthropoda</taxon>
        <taxon>Crustacea</taxon>
        <taxon>Multicrustacea</taxon>
        <taxon>Hexanauplia</taxon>
        <taxon>Copepoda</taxon>
        <taxon>Siphonostomatoida</taxon>
        <taxon>Caligidae</taxon>
        <taxon>Lepeophtheirus</taxon>
    </lineage>
</organism>
<sequence length="51" mass="5679">CIVRLRTHAVSHRIDITSDWIGAQWYQRVVITSQGQDRVGSGKESDVILGA</sequence>
<evidence type="ECO:0000313" key="1">
    <source>
        <dbReference type="EMBL" id="CDW37808.1"/>
    </source>
</evidence>
<proteinExistence type="predicted"/>
<protein>
    <submittedName>
        <fullName evidence="1">Uncharacterized protein</fullName>
    </submittedName>
</protein>
<dbReference type="AlphaFoldDB" id="A0A0K2UHV9"/>
<reference evidence="1" key="1">
    <citation type="submission" date="2014-05" db="EMBL/GenBank/DDBJ databases">
        <authorList>
            <person name="Chronopoulou M."/>
        </authorList>
    </citation>
    <scope>NUCLEOTIDE SEQUENCE</scope>
    <source>
        <tissue evidence="1">Whole organism</tissue>
    </source>
</reference>
<dbReference type="EMBL" id="HACA01020447">
    <property type="protein sequence ID" value="CDW37808.1"/>
    <property type="molecule type" value="Transcribed_RNA"/>
</dbReference>